<evidence type="ECO:0000313" key="5">
    <source>
        <dbReference type="Proteomes" id="UP000177026"/>
    </source>
</evidence>
<gene>
    <name evidence="4" type="ORF">A2866_06165</name>
</gene>
<evidence type="ECO:0000256" key="2">
    <source>
        <dbReference type="SAM" id="Phobius"/>
    </source>
</evidence>
<keyword evidence="2" id="KW-0812">Transmembrane</keyword>
<protein>
    <recommendedName>
        <fullName evidence="3">Alginate lyase 2 domain-containing protein</fullName>
    </recommendedName>
</protein>
<feature type="domain" description="Alginate lyase 2" evidence="3">
    <location>
        <begin position="94"/>
        <end position="309"/>
    </location>
</feature>
<proteinExistence type="predicted"/>
<dbReference type="AlphaFoldDB" id="A0A1F7GTR8"/>
<evidence type="ECO:0000256" key="1">
    <source>
        <dbReference type="SAM" id="MobiDB-lite"/>
    </source>
</evidence>
<name>A0A1F7GTR8_9BACT</name>
<dbReference type="InterPro" id="IPR013320">
    <property type="entry name" value="ConA-like_dom_sf"/>
</dbReference>
<dbReference type="InterPro" id="IPR014895">
    <property type="entry name" value="Alginate_lyase_2"/>
</dbReference>
<sequence>MNLKKELKREVKVFIIASFFSTCFFFLTITALYRQYKIPVFAQMTEFSPIPIETSPVLSITPSETPTPPTFTTVPSSAPDSPTPQSLKYPSQILNLTNWKLTLPTGKSKKPVEIKQPELAKFIIDPWFVIDPSGGGVRFRAPVNGVTTSGSGDPRSELREMTDNGKNNASWSSMSGTHTMFLDEAITAVPLKKKHVVAGQIHDGDDDVIVIRLEYPNLYVNVDGDNEYTLDSNYTLGKRFAVKFEVKDGKTNVFYNNSYEPVYVLDKSYSGAYFKAGAYTQSNCSKEDSSSCNFDNYGEVVIYQLSISH</sequence>
<dbReference type="Gene3D" id="2.60.120.200">
    <property type="match status" value="1"/>
</dbReference>
<feature type="compositionally biased region" description="Basic and acidic residues" evidence="1">
    <location>
        <begin position="154"/>
        <end position="163"/>
    </location>
</feature>
<dbReference type="Pfam" id="PF08787">
    <property type="entry name" value="Alginate_lyase2"/>
    <property type="match status" value="1"/>
</dbReference>
<dbReference type="EMBL" id="MFZI01000003">
    <property type="protein sequence ID" value="OGK22221.1"/>
    <property type="molecule type" value="Genomic_DNA"/>
</dbReference>
<evidence type="ECO:0000259" key="3">
    <source>
        <dbReference type="Pfam" id="PF08787"/>
    </source>
</evidence>
<keyword evidence="2" id="KW-0472">Membrane</keyword>
<evidence type="ECO:0000313" key="4">
    <source>
        <dbReference type="EMBL" id="OGK22221.1"/>
    </source>
</evidence>
<accession>A0A1F7GTR8</accession>
<dbReference type="SUPFAM" id="SSF49899">
    <property type="entry name" value="Concanavalin A-like lectins/glucanases"/>
    <property type="match status" value="1"/>
</dbReference>
<comment type="caution">
    <text evidence="4">The sequence shown here is derived from an EMBL/GenBank/DDBJ whole genome shotgun (WGS) entry which is preliminary data.</text>
</comment>
<reference evidence="4 5" key="1">
    <citation type="journal article" date="2016" name="Nat. Commun.">
        <title>Thousands of microbial genomes shed light on interconnected biogeochemical processes in an aquifer system.</title>
        <authorList>
            <person name="Anantharaman K."/>
            <person name="Brown C.T."/>
            <person name="Hug L.A."/>
            <person name="Sharon I."/>
            <person name="Castelle C.J."/>
            <person name="Probst A.J."/>
            <person name="Thomas B.C."/>
            <person name="Singh A."/>
            <person name="Wilkins M.J."/>
            <person name="Karaoz U."/>
            <person name="Brodie E.L."/>
            <person name="Williams K.H."/>
            <person name="Hubbard S.S."/>
            <person name="Banfield J.F."/>
        </authorList>
    </citation>
    <scope>NUCLEOTIDE SEQUENCE [LARGE SCALE GENOMIC DNA]</scope>
</reference>
<feature type="region of interest" description="Disordered" evidence="1">
    <location>
        <begin position="63"/>
        <end position="85"/>
    </location>
</feature>
<feature type="transmembrane region" description="Helical" evidence="2">
    <location>
        <begin position="12"/>
        <end position="33"/>
    </location>
</feature>
<feature type="region of interest" description="Disordered" evidence="1">
    <location>
        <begin position="141"/>
        <end position="170"/>
    </location>
</feature>
<organism evidence="4 5">
    <name type="scientific">Candidatus Roizmanbacteria bacterium RIFCSPHIGHO2_01_FULL_39_8</name>
    <dbReference type="NCBI Taxonomy" id="1802033"/>
    <lineage>
        <taxon>Bacteria</taxon>
        <taxon>Candidatus Roizmaniibacteriota</taxon>
    </lineage>
</organism>
<feature type="compositionally biased region" description="Low complexity" evidence="1">
    <location>
        <begin position="63"/>
        <end position="79"/>
    </location>
</feature>
<dbReference type="Proteomes" id="UP000177026">
    <property type="component" value="Unassembled WGS sequence"/>
</dbReference>
<keyword evidence="2" id="KW-1133">Transmembrane helix</keyword>